<sequence>MTAITSIRARQRRNVLDAYRARADHNSNLWLVYSVKTNCDWILPSDRQLVHWIHYLETDHAVHDFDLTPDPVASHDGVRPRCTELDAVVHRANGIQEWHEVKASLDEDRVESQLSAQAYAAQAAGVQYKIFTDVDLMPHAATSLRWLKAIAYASAIRDREYVVETGALISCIRSIQSGQLRQVVESLSSYDSAIVLGLAARVAIRGRLKLSMDKVSFGPATEWQLTAGASDVDA</sequence>
<comment type="caution">
    <text evidence="1">The sequence shown here is derived from an EMBL/GenBank/DDBJ whole genome shotgun (WGS) entry which is preliminary data.</text>
</comment>
<reference evidence="1 2" key="1">
    <citation type="submission" date="2023-10" db="EMBL/GenBank/DDBJ databases">
        <title>Noviherbaspirillum sp. CPCC 100848 genome assembly.</title>
        <authorList>
            <person name="Li X.Y."/>
            <person name="Fang X.M."/>
        </authorList>
    </citation>
    <scope>NUCLEOTIDE SEQUENCE [LARGE SCALE GENOMIC DNA]</scope>
    <source>
        <strain evidence="1 2">CPCC 100848</strain>
    </source>
</reference>
<dbReference type="RefSeq" id="WP_194724063.1">
    <property type="nucleotide sequence ID" value="NZ_JAWIIV010000002.1"/>
</dbReference>
<gene>
    <name evidence="1" type="ORF">RY831_04300</name>
</gene>
<accession>A0ABU6J4I7</accession>
<evidence type="ECO:0000313" key="2">
    <source>
        <dbReference type="Proteomes" id="UP001352263"/>
    </source>
</evidence>
<protein>
    <recommendedName>
        <fullName evidence="3">TnsA endonuclease N-terminal domain-containing protein</fullName>
    </recommendedName>
</protein>
<evidence type="ECO:0008006" key="3">
    <source>
        <dbReference type="Google" id="ProtNLM"/>
    </source>
</evidence>
<dbReference type="Proteomes" id="UP001352263">
    <property type="component" value="Unassembled WGS sequence"/>
</dbReference>
<proteinExistence type="predicted"/>
<dbReference type="EMBL" id="JAWIIV010000002">
    <property type="protein sequence ID" value="MEC4718353.1"/>
    <property type="molecule type" value="Genomic_DNA"/>
</dbReference>
<keyword evidence="2" id="KW-1185">Reference proteome</keyword>
<name>A0ABU6J4I7_9BURK</name>
<evidence type="ECO:0000313" key="1">
    <source>
        <dbReference type="EMBL" id="MEC4718353.1"/>
    </source>
</evidence>
<organism evidence="1 2">
    <name type="scientific">Noviherbaspirillum album</name>
    <dbReference type="NCBI Taxonomy" id="3080276"/>
    <lineage>
        <taxon>Bacteria</taxon>
        <taxon>Pseudomonadati</taxon>
        <taxon>Pseudomonadota</taxon>
        <taxon>Betaproteobacteria</taxon>
        <taxon>Burkholderiales</taxon>
        <taxon>Oxalobacteraceae</taxon>
        <taxon>Noviherbaspirillum</taxon>
    </lineage>
</organism>